<gene>
    <name evidence="3" type="primary">HEATR5B</name>
    <name evidence="3" type="ORF">DERF_013950</name>
</gene>
<dbReference type="PANTHER" id="PTHR21663:SF0">
    <property type="entry name" value="HEAT REPEAT-CONTAINING PROTEIN 5B"/>
    <property type="match status" value="1"/>
</dbReference>
<dbReference type="EMBL" id="ASGP02000007">
    <property type="protein sequence ID" value="KAH9498023.1"/>
    <property type="molecule type" value="Genomic_DNA"/>
</dbReference>
<dbReference type="GO" id="GO:0042147">
    <property type="term" value="P:retrograde transport, endosome to Golgi"/>
    <property type="evidence" value="ECO:0007669"/>
    <property type="project" value="TreeGrafter"/>
</dbReference>
<dbReference type="GO" id="GO:0006897">
    <property type="term" value="P:endocytosis"/>
    <property type="evidence" value="ECO:0007669"/>
    <property type="project" value="TreeGrafter"/>
</dbReference>
<dbReference type="GO" id="GO:0016020">
    <property type="term" value="C:membrane"/>
    <property type="evidence" value="ECO:0007669"/>
    <property type="project" value="TreeGrafter"/>
</dbReference>
<dbReference type="GO" id="GO:0008104">
    <property type="term" value="P:intracellular protein localization"/>
    <property type="evidence" value="ECO:0007669"/>
    <property type="project" value="TreeGrafter"/>
</dbReference>
<protein>
    <submittedName>
        <fullName evidence="3">HEAT repeat-containing protein 5B</fullName>
    </submittedName>
</protein>
<evidence type="ECO:0000313" key="4">
    <source>
        <dbReference type="Proteomes" id="UP000790347"/>
    </source>
</evidence>
<feature type="compositionally biased region" description="Acidic residues" evidence="2">
    <location>
        <begin position="1206"/>
        <end position="1215"/>
    </location>
</feature>
<dbReference type="InterPro" id="IPR016024">
    <property type="entry name" value="ARM-type_fold"/>
</dbReference>
<name>A0A922HSR6_DERFA</name>
<dbReference type="PANTHER" id="PTHR21663">
    <property type="entry name" value="HYPOTHETICAL HEAT DOMAIN-CONTAINING"/>
    <property type="match status" value="1"/>
</dbReference>
<comment type="similarity">
    <text evidence="1">Belongs to the HEATR5 family.</text>
</comment>
<accession>A0A922HSR6</accession>
<sequence>MASQSDYLLNETEFHKLNGEKKIIYVYDWLRHLSKLLHKAEKDDIKDIQKTLVDQLIKQLFSQNGNPSRRLIAKCLAMIFTVGDTFLLFDTVNKFIETLKNKDDSAVISNSKLSSIICIGIMYENLGRLMGRTYEETVQSLLKLLKNVDSQTRFEIYSTLRMIISGLGSAGNSIHRDVYKSLKHGMLDRSMSVRANAASCLQKLIEVASFLYTTEIENVFSLCFRALDGSNYEVRLAIAQTLGTVVAITQTPSIRQSLQSLQISANSTKVKIFTLEEVLNLLASGFLRGGIGFLKAGEMIKGSSTANREIRIGVIHSYVDFGNRMGYEWIERNSPVLLNHFFEILSNSKAVSTHLDAIHSRRCITFILKMIISTYITEKGQFMAIKELVKIMSQYSRVGHVMSTNPKSQDSANAEIEKNSVIRNSIDLQTAQHILVVCLLEIGTLINQLGASCLAILNDTHLSLIDNVCFVINHPAHIVRLSAAWCLRCICLAVNSQLTPLMERSLERLETLRTSPESINGHSYVLSALFGTVRYTPLGIPQNKTKLVFNIAEDLLRTASQNSRLSMPRTQAGWQLMGAVLSLGPGQIKNLLPRLLLLWKNSFPRNTKELDSEKARGDAFTWQITLENRAGALAAMSSFLTYCSKLVTDEIRRRLFTPVESAIAMLVSLNSHFKTLGPAIKGSYTMVRLRLYQVLLCLPPQLYENCFANLLRLLVSDLTLTENVVNTSSSLIRHLIQTNADIILGSWIQDTEHSLVEDQIQNHLSSGVGSIEYDPTILYKSANDPLLVPASPPLAVAVINKSAQVFALVFPYVAQKHRVQMLNHFQECLKHAKSSRQEAIQINILTAMLGALRTLVENKINLGIDEVRKLVVAQLFNVLDHQNILIRYAAAESLGRCVQTINDAKFLSTITQQCFEKLRTARDALTRTGYSLAIGCIHHYVVGMGSVPQLKNNISLLLALAEDHSSPSVQLWALHALTLIVESGGPMFRPYVEPTLSQCLKILMALSPSLIDIHQSIAKCLSAIITTIGPEFQTSSTHSINEIRLMIMIACSILQEHGDFLIKSETIACLQQLHMFDRNCYELNELIFILCDGFISSRYLLRKASICCFQQIAQKDSKALIEYGSEWIGIISNFNLRANHQFPGILVALLDYETNSSNMNNIKKILNCLVQHVDEKNLNLWITLCKEVLSASDAGSSTIDSNENDHDADDGDFEESGFKSNHNDSLNVKLTYRWQTRVFIMNILYKIISTCSQSLNDAAIHFDLNMAREKRLKHQDQDFLCLHLPDLVRMSFIGATSDCDQLRMEGLKTLELVIDKFAHVPEPEFENHVILEQYQAQVGAALRPAFAVDTPSHVTAMACQVCSAWIGSGVARDLNDLRRVHQLLVSSLEKLHKHSNSKIYNESASTMEKLAILKAWAEVYVVAMLRNKQQQQEEMKSPSVTINSESLLDLVQPQLLTLSKYWIFALKDHALLTLPDEYYSQIPPDGSTFFNLETIDIVRPMYRASWPSILNAAALWLCCSDKGFEQLENDTSLNLSRFEQFYLLFGVCIESLSNPKSTEQVAYVSTYLDSLKELITHNEVTESILSKDTQLILELSQVLHRLLLTHEVSGCQLVITEIIKSLIDIQIRMKRDGNESNKSLSSVTGIEAHKSIVYSILEICLAILVRQLPQLCPQLAKTPEFCFVRSQKSTNYFQLFNNDNAKIIANVLQILSDLCNVCQPVDTVAILPTILYLIIGVFCELSVVCQTVYDEKLYEKQPIITFLKCIKNLCTSPMLMAHNDNDEIRLKWIQLLQTAIARILDLSKTSGGNDDQKQDFISTLLAIGVFIIHSPEEVLSHPQIQYPIINLMTRALKSENELVQLKCIETLKSVFTIQNNNQSNFYIHNLAAELIDVYYSLTASFRMNQSLSTNRITSMINILACLEILVSKANDEKRINMLYIYIPALISLLNVDPPSSSTELQTNPRLLSQSHAQKIMIHEHSLKKLTEIGPKYPHEFKQIMNSNTTYSDCLKKAIHHQGRKTTTTTTNLHDTMDNDSKMNSSLSQQQRNSNENQTIKLKVDFSNYK</sequence>
<dbReference type="GO" id="GO:0005794">
    <property type="term" value="C:Golgi apparatus"/>
    <property type="evidence" value="ECO:0007669"/>
    <property type="project" value="TreeGrafter"/>
</dbReference>
<dbReference type="InterPro" id="IPR046837">
    <property type="entry name" value="Laa1/Sip1/HEATR5-like_HEAT"/>
</dbReference>
<dbReference type="Proteomes" id="UP000790347">
    <property type="component" value="Unassembled WGS sequence"/>
</dbReference>
<organism evidence="3 4">
    <name type="scientific">Dermatophagoides farinae</name>
    <name type="common">American house dust mite</name>
    <dbReference type="NCBI Taxonomy" id="6954"/>
    <lineage>
        <taxon>Eukaryota</taxon>
        <taxon>Metazoa</taxon>
        <taxon>Ecdysozoa</taxon>
        <taxon>Arthropoda</taxon>
        <taxon>Chelicerata</taxon>
        <taxon>Arachnida</taxon>
        <taxon>Acari</taxon>
        <taxon>Acariformes</taxon>
        <taxon>Sarcoptiformes</taxon>
        <taxon>Astigmata</taxon>
        <taxon>Psoroptidia</taxon>
        <taxon>Analgoidea</taxon>
        <taxon>Pyroglyphidae</taxon>
        <taxon>Dermatophagoidinae</taxon>
        <taxon>Dermatophagoides</taxon>
    </lineage>
</organism>
<comment type="caution">
    <text evidence="3">The sequence shown here is derived from an EMBL/GenBank/DDBJ whole genome shotgun (WGS) entry which is preliminary data.</text>
</comment>
<feature type="region of interest" description="Disordered" evidence="2">
    <location>
        <begin position="2017"/>
        <end position="2065"/>
    </location>
</feature>
<reference evidence="3" key="1">
    <citation type="submission" date="2013-05" db="EMBL/GenBank/DDBJ databases">
        <authorList>
            <person name="Yim A.K.Y."/>
            <person name="Chan T.F."/>
            <person name="Ji K.M."/>
            <person name="Liu X.Y."/>
            <person name="Zhou J.W."/>
            <person name="Li R.Q."/>
            <person name="Yang K.Y."/>
            <person name="Li J."/>
            <person name="Li M."/>
            <person name="Law P.T.W."/>
            <person name="Wu Y.L."/>
            <person name="Cai Z.L."/>
            <person name="Qin H."/>
            <person name="Bao Y."/>
            <person name="Leung R.K.K."/>
            <person name="Ng P.K.S."/>
            <person name="Zou J."/>
            <person name="Zhong X.J."/>
            <person name="Ran P.X."/>
            <person name="Zhong N.S."/>
            <person name="Liu Z.G."/>
            <person name="Tsui S.K.W."/>
        </authorList>
    </citation>
    <scope>NUCLEOTIDE SEQUENCE</scope>
    <source>
        <strain evidence="3">Derf</strain>
        <tissue evidence="3">Whole organism</tissue>
    </source>
</reference>
<dbReference type="InterPro" id="IPR040108">
    <property type="entry name" value="Laa1/Sip1/HEATR5"/>
</dbReference>
<dbReference type="GO" id="GO:0030139">
    <property type="term" value="C:endocytic vesicle"/>
    <property type="evidence" value="ECO:0007669"/>
    <property type="project" value="TreeGrafter"/>
</dbReference>
<reference evidence="3" key="2">
    <citation type="journal article" date="2022" name="Res Sq">
        <title>Comparative Genomics Reveals Insights into the Divergent Evolution of Astigmatic Mites and Household Pest Adaptations.</title>
        <authorList>
            <person name="Xiong Q."/>
            <person name="Wan A.T.-Y."/>
            <person name="Liu X.-Y."/>
            <person name="Fung C.S.-H."/>
            <person name="Xiao X."/>
            <person name="Malainual N."/>
            <person name="Hou J."/>
            <person name="Wang L."/>
            <person name="Wang M."/>
            <person name="Yang K."/>
            <person name="Cui Y."/>
            <person name="Leung E."/>
            <person name="Nong W."/>
            <person name="Shin S.-K."/>
            <person name="Au S."/>
            <person name="Jeong K.Y."/>
            <person name="Chew F.T."/>
            <person name="Hui J."/>
            <person name="Leung T.F."/>
            <person name="Tungtrongchitr A."/>
            <person name="Zhong N."/>
            <person name="Liu Z."/>
            <person name="Tsui S."/>
        </authorList>
    </citation>
    <scope>NUCLEOTIDE SEQUENCE</scope>
    <source>
        <strain evidence="3">Derf</strain>
        <tissue evidence="3">Whole organism</tissue>
    </source>
</reference>
<evidence type="ECO:0000313" key="3">
    <source>
        <dbReference type="EMBL" id="KAH9498023.1"/>
    </source>
</evidence>
<feature type="compositionally biased region" description="Low complexity" evidence="2">
    <location>
        <begin position="2039"/>
        <end position="2053"/>
    </location>
</feature>
<dbReference type="Pfam" id="PF25468">
    <property type="entry name" value="HEAT_HEATR5A"/>
    <property type="match status" value="1"/>
</dbReference>
<feature type="region of interest" description="Disordered" evidence="2">
    <location>
        <begin position="1195"/>
        <end position="1217"/>
    </location>
</feature>
<dbReference type="SUPFAM" id="SSF48371">
    <property type="entry name" value="ARM repeat"/>
    <property type="match status" value="2"/>
</dbReference>
<dbReference type="InterPro" id="IPR011989">
    <property type="entry name" value="ARM-like"/>
</dbReference>
<dbReference type="GO" id="GO:0005829">
    <property type="term" value="C:cytosol"/>
    <property type="evidence" value="ECO:0007669"/>
    <property type="project" value="GOC"/>
</dbReference>
<proteinExistence type="inferred from homology"/>
<keyword evidence="4" id="KW-1185">Reference proteome</keyword>
<dbReference type="Gene3D" id="1.25.10.10">
    <property type="entry name" value="Leucine-rich Repeat Variant"/>
    <property type="match status" value="2"/>
</dbReference>
<evidence type="ECO:0000256" key="2">
    <source>
        <dbReference type="SAM" id="MobiDB-lite"/>
    </source>
</evidence>
<evidence type="ECO:0000256" key="1">
    <source>
        <dbReference type="ARBA" id="ARBA00008304"/>
    </source>
</evidence>
<dbReference type="Pfam" id="PF20210">
    <property type="entry name" value="Laa1_Sip1_HTR5"/>
    <property type="match status" value="1"/>
</dbReference>